<evidence type="ECO:0000259" key="6">
    <source>
        <dbReference type="Pfam" id="PF13458"/>
    </source>
</evidence>
<accession>A0ABW0M5C4</accession>
<reference evidence="8" key="1">
    <citation type="journal article" date="2019" name="Int. J. Syst. Evol. Microbiol.">
        <title>The Global Catalogue of Microorganisms (GCM) 10K type strain sequencing project: providing services to taxonomists for standard genome sequencing and annotation.</title>
        <authorList>
            <consortium name="The Broad Institute Genomics Platform"/>
            <consortium name="The Broad Institute Genome Sequencing Center for Infectious Disease"/>
            <person name="Wu L."/>
            <person name="Ma J."/>
        </authorList>
    </citation>
    <scope>NUCLEOTIDE SEQUENCE [LARGE SCALE GENOMIC DNA]</scope>
    <source>
        <strain evidence="8">JCM 17066</strain>
    </source>
</reference>
<dbReference type="InterPro" id="IPR028081">
    <property type="entry name" value="Leu-bd"/>
</dbReference>
<evidence type="ECO:0000256" key="4">
    <source>
        <dbReference type="ARBA" id="ARBA00022970"/>
    </source>
</evidence>
<dbReference type="PANTHER" id="PTHR30483:SF6">
    <property type="entry name" value="PERIPLASMIC BINDING PROTEIN OF ABC TRANSPORTER FOR NATURAL AMINO ACIDS"/>
    <property type="match status" value="1"/>
</dbReference>
<comment type="caution">
    <text evidence="7">The sequence shown here is derived from an EMBL/GenBank/DDBJ whole genome shotgun (WGS) entry which is preliminary data.</text>
</comment>
<dbReference type="PANTHER" id="PTHR30483">
    <property type="entry name" value="LEUCINE-SPECIFIC-BINDING PROTEIN"/>
    <property type="match status" value="1"/>
</dbReference>
<feature type="chain" id="PRO_5045574476" evidence="5">
    <location>
        <begin position="36"/>
        <end position="409"/>
    </location>
</feature>
<dbReference type="SUPFAM" id="SSF53822">
    <property type="entry name" value="Periplasmic binding protein-like I"/>
    <property type="match status" value="1"/>
</dbReference>
<organism evidence="7 8">
    <name type="scientific">Paraherbaspirillum soli</name>
    <dbReference type="NCBI Taxonomy" id="631222"/>
    <lineage>
        <taxon>Bacteria</taxon>
        <taxon>Pseudomonadati</taxon>
        <taxon>Pseudomonadota</taxon>
        <taxon>Betaproteobacteria</taxon>
        <taxon>Burkholderiales</taxon>
        <taxon>Oxalobacteraceae</taxon>
        <taxon>Paraherbaspirillum</taxon>
    </lineage>
</organism>
<dbReference type="RefSeq" id="WP_378993975.1">
    <property type="nucleotide sequence ID" value="NZ_JBHSMT010000004.1"/>
</dbReference>
<evidence type="ECO:0000313" key="7">
    <source>
        <dbReference type="EMBL" id="MFC5472487.1"/>
    </source>
</evidence>
<dbReference type="InterPro" id="IPR028082">
    <property type="entry name" value="Peripla_BP_I"/>
</dbReference>
<protein>
    <submittedName>
        <fullName evidence="7">ABC transporter substrate-binding protein</fullName>
    </submittedName>
</protein>
<evidence type="ECO:0000256" key="3">
    <source>
        <dbReference type="ARBA" id="ARBA00022729"/>
    </source>
</evidence>
<keyword evidence="4" id="KW-0029">Amino-acid transport</keyword>
<evidence type="ECO:0000256" key="5">
    <source>
        <dbReference type="SAM" id="SignalP"/>
    </source>
</evidence>
<dbReference type="PRINTS" id="PR00337">
    <property type="entry name" value="LEUILEVALBP"/>
</dbReference>
<keyword evidence="2" id="KW-0813">Transport</keyword>
<dbReference type="InterPro" id="IPR051010">
    <property type="entry name" value="BCAA_transport"/>
</dbReference>
<evidence type="ECO:0000313" key="8">
    <source>
        <dbReference type="Proteomes" id="UP001596045"/>
    </source>
</evidence>
<feature type="signal peptide" evidence="5">
    <location>
        <begin position="1"/>
        <end position="35"/>
    </location>
</feature>
<name>A0ABW0M5C4_9BURK</name>
<proteinExistence type="inferred from homology"/>
<comment type="similarity">
    <text evidence="1">Belongs to the leucine-binding protein family.</text>
</comment>
<dbReference type="Gene3D" id="3.40.50.2300">
    <property type="match status" value="2"/>
</dbReference>
<evidence type="ECO:0000256" key="1">
    <source>
        <dbReference type="ARBA" id="ARBA00010062"/>
    </source>
</evidence>
<dbReference type="Proteomes" id="UP001596045">
    <property type="component" value="Unassembled WGS sequence"/>
</dbReference>
<dbReference type="EMBL" id="JBHSMT010000004">
    <property type="protein sequence ID" value="MFC5472487.1"/>
    <property type="molecule type" value="Genomic_DNA"/>
</dbReference>
<keyword evidence="3 5" id="KW-0732">Signal</keyword>
<sequence length="409" mass="44689">MKLAMTRIKFSLRLALAFVILPLCLWLSSAADALAQERVIKIAGFGATSGVLRQFGVNSEAAMRAAADQINKTGGVRLGDGTRAKIVVGYFDDRCNVAEGISVIRHIASEDWLAAVGPTCSSVAETLYGVLQKKADDASDSGLHLPIFTDVAMEIGLTKISDWAFRNIPDEIGMYQSLFAWLKLNHPDAKSVYGGVEEDFVHSNQTWYKVMKERAKTDGYQIKGEAKWLVSDTNFTTQVREMKQVGADVVAISAHPFTACGVLKEMQRQGVKPKVLIGLTSISSPETMEVCGKQAEGLIIPTSYAPINPQAKAAAAATARFKGYADLHSMAAWENMFTLKHVIESEGVLANPDSVRADRDRIRIGLAKLKQTEGLLGTLQRTREREAVKPFVFVEARGSSWQVMHSPVQ</sequence>
<dbReference type="Pfam" id="PF13458">
    <property type="entry name" value="Peripla_BP_6"/>
    <property type="match status" value="1"/>
</dbReference>
<gene>
    <name evidence="7" type="ORF">ACFPM8_00800</name>
</gene>
<dbReference type="InterPro" id="IPR000709">
    <property type="entry name" value="Leu_Ile_Val-bd"/>
</dbReference>
<evidence type="ECO:0000256" key="2">
    <source>
        <dbReference type="ARBA" id="ARBA00022448"/>
    </source>
</evidence>
<feature type="domain" description="Leucine-binding protein" evidence="6">
    <location>
        <begin position="40"/>
        <end position="396"/>
    </location>
</feature>
<keyword evidence="8" id="KW-1185">Reference proteome</keyword>